<keyword evidence="1" id="KW-0547">Nucleotide-binding</keyword>
<protein>
    <submittedName>
        <fullName evidence="1">ATP-binding protein</fullName>
    </submittedName>
</protein>
<dbReference type="AlphaFoldDB" id="A0A6P2CI03"/>
<dbReference type="EMBL" id="QRCM01000001">
    <property type="protein sequence ID" value="TXG92255.1"/>
    <property type="molecule type" value="Genomic_DNA"/>
</dbReference>
<dbReference type="InterPro" id="IPR036890">
    <property type="entry name" value="HATPase_C_sf"/>
</dbReference>
<sequence length="921" mass="95954">MRRATLGAWLSSPTRLREDAAAESDLVRGGYRDRLFTELIQNASDAAAQAGTPGRVRVRLAERTLAIANTGVPVTAAGVQSMLALRASSKTDLPHGDRPGGEVGRFGVGFTSVLSVADDVEVRSTSGSVAFSAERTRAALAADGVEDPGEIAVLRLAWPIAAPPPDGFETEIVLRLRDDVDTDALLAAITRDAPDLLLELPSVASIDVAGDVVRRDERERGAVTEIAVGDQRWWQVRAPHARWLIPVRGETPRSVGDDVLRAPTASDEALSLPARIVADVAMAPDRRRVAADADVPRLAAGYADVVSALPPEHRARLVPAPGFPRSEVDAVLREALVRELAERPWVPTVAEDGVAGGDVPGSRARVFGGLTDELAAIVGGVVGDLAVPALSGSRETALLLAAGAARLDLAGLAELLEGVGRPPAWWGRLYDALAPFVVDSVAAEELATLPVPLSDGRRVTGPRTVVSGDADDLAGVTGVTWARLAHPDADRPLLARLGARRASAVDLLDDPALRALIDDAADDLLDADETAAVTEAVMALAARVPVGAAPVWLGGLLLPDSDGDEVPADQLLVPSTPLAGLLIEDAPFRIVADDAVARWGEHALRVVGVGDGFAVPTVDPADADELGLDEFEVWSAARDVVPEQVTVVRDLDLVDPDRWREALTVLAADPAVAPLLADRDGYTAWWLRGNVVLAGRPIAVLRAPGDPTFAGLLDAVEHPAASALTGLLAGARVESPVLARRLVAALGERDRAVAPDVVARAHGALARAVADGTVEVPDIEPPEQVRGISGAVVAAEDALVLDAGWYAHVVDPDRLVVGDLATAEALADLLDLPTASSRIDASVLGAGERVRLGDDAAAVTAFAAAGAVVPDATVTLHDRLRVRVGSAVTGEYDVPWWVDPDGTLHCVRGAISPTVVAGARR</sequence>
<proteinExistence type="predicted"/>
<reference evidence="1 2" key="1">
    <citation type="submission" date="2018-07" db="EMBL/GenBank/DDBJ databases">
        <title>Genome sequence of Rhodococcus rhodnii ATCC 35071 from Rhodnius prolixus.</title>
        <authorList>
            <person name="Patel V."/>
            <person name="Vogel K.J."/>
        </authorList>
    </citation>
    <scope>NUCLEOTIDE SEQUENCE [LARGE SCALE GENOMIC DNA]</scope>
    <source>
        <strain evidence="1 2">ATCC 35071</strain>
    </source>
</reference>
<gene>
    <name evidence="1" type="ORF">DW322_00340</name>
</gene>
<evidence type="ECO:0000313" key="2">
    <source>
        <dbReference type="Proteomes" id="UP000471120"/>
    </source>
</evidence>
<accession>A0A6P2CI03</accession>
<dbReference type="GO" id="GO:0005524">
    <property type="term" value="F:ATP binding"/>
    <property type="evidence" value="ECO:0007669"/>
    <property type="project" value="UniProtKB-KW"/>
</dbReference>
<comment type="caution">
    <text evidence="1">The sequence shown here is derived from an EMBL/GenBank/DDBJ whole genome shotgun (WGS) entry which is preliminary data.</text>
</comment>
<dbReference type="SUPFAM" id="SSF55874">
    <property type="entry name" value="ATPase domain of HSP90 chaperone/DNA topoisomerase II/histidine kinase"/>
    <property type="match status" value="1"/>
</dbReference>
<dbReference type="RefSeq" id="WP_072713655.1">
    <property type="nucleotide sequence ID" value="NZ_QRCM01000001.1"/>
</dbReference>
<evidence type="ECO:0000313" key="1">
    <source>
        <dbReference type="EMBL" id="TXG92255.1"/>
    </source>
</evidence>
<keyword evidence="1" id="KW-0067">ATP-binding</keyword>
<dbReference type="Proteomes" id="UP000471120">
    <property type="component" value="Unassembled WGS sequence"/>
</dbReference>
<name>A0A6P2CI03_9NOCA</name>
<dbReference type="Gene3D" id="3.30.565.10">
    <property type="entry name" value="Histidine kinase-like ATPase, C-terminal domain"/>
    <property type="match status" value="1"/>
</dbReference>
<organism evidence="1 2">
    <name type="scientific">Rhodococcus rhodnii</name>
    <dbReference type="NCBI Taxonomy" id="38312"/>
    <lineage>
        <taxon>Bacteria</taxon>
        <taxon>Bacillati</taxon>
        <taxon>Actinomycetota</taxon>
        <taxon>Actinomycetes</taxon>
        <taxon>Mycobacteriales</taxon>
        <taxon>Nocardiaceae</taxon>
        <taxon>Rhodococcus</taxon>
    </lineage>
</organism>
<dbReference type="NCBIfam" id="NF047352">
    <property type="entry name" value="P_loop_sacsin"/>
    <property type="match status" value="1"/>
</dbReference>